<keyword evidence="2" id="KW-0677">Repeat</keyword>
<dbReference type="Pfam" id="PF00581">
    <property type="entry name" value="Rhodanese"/>
    <property type="match status" value="2"/>
</dbReference>
<feature type="domain" description="Rhodanese" evidence="3">
    <location>
        <begin position="166"/>
        <end position="279"/>
    </location>
</feature>
<evidence type="ECO:0000256" key="2">
    <source>
        <dbReference type="ARBA" id="ARBA00022737"/>
    </source>
</evidence>
<dbReference type="Proteomes" id="UP000635316">
    <property type="component" value="Unassembled WGS sequence"/>
</dbReference>
<name>A0ABS1E927_9BURK</name>
<dbReference type="PROSITE" id="PS50206">
    <property type="entry name" value="RHODANESE_3"/>
    <property type="match status" value="2"/>
</dbReference>
<dbReference type="InterPro" id="IPR001307">
    <property type="entry name" value="Thiosulphate_STrfase_CS"/>
</dbReference>
<comment type="caution">
    <text evidence="4">The sequence shown here is derived from an EMBL/GenBank/DDBJ whole genome shotgun (WGS) entry which is preliminary data.</text>
</comment>
<dbReference type="InterPro" id="IPR036873">
    <property type="entry name" value="Rhodanese-like_dom_sf"/>
</dbReference>
<dbReference type="PANTHER" id="PTHR11364:SF27">
    <property type="entry name" value="SULFURTRANSFERASE"/>
    <property type="match status" value="1"/>
</dbReference>
<evidence type="ECO:0000259" key="3">
    <source>
        <dbReference type="PROSITE" id="PS50206"/>
    </source>
</evidence>
<dbReference type="SMART" id="SM00450">
    <property type="entry name" value="RHOD"/>
    <property type="match status" value="2"/>
</dbReference>
<dbReference type="Gene3D" id="3.40.250.10">
    <property type="entry name" value="Rhodanese-like domain"/>
    <property type="match status" value="2"/>
</dbReference>
<organism evidence="4 5">
    <name type="scientific">Advenella mandrilli</name>
    <dbReference type="NCBI Taxonomy" id="2800330"/>
    <lineage>
        <taxon>Bacteria</taxon>
        <taxon>Pseudomonadati</taxon>
        <taxon>Pseudomonadota</taxon>
        <taxon>Betaproteobacteria</taxon>
        <taxon>Burkholderiales</taxon>
        <taxon>Alcaligenaceae</taxon>
    </lineage>
</organism>
<dbReference type="RefSeq" id="WP_200232992.1">
    <property type="nucleotide sequence ID" value="NZ_JAENGP010000001.1"/>
</dbReference>
<sequence>MEPLISALALQDLLSDDDTLILLDARHDLGNHQLGREQYLEGHIPGALFLDHEIDLCGPKTGNNGRHPLPEREAFIQLLGSLGINAKANIVVYDARDSMFAAHVWWMLRWAGCTSVRVLNGGWSAWGQISGDIEREKPAPRAPVVWEPDNVSMPKVDANAVLANLNQAVFTVIDARAENRFRGENETIDPVAGHIPGALNWPFARNLDSDGFFLPADALKSGFAQLLGNHKPENIVHQCGSGISACHNLLAMEVAGLSGSALYPGSWSEWCSDRSRPVAVGE</sequence>
<gene>
    <name evidence="4" type="ORF">JHL22_01360</name>
</gene>
<dbReference type="CDD" id="cd01448">
    <property type="entry name" value="TST_Repeat_1"/>
    <property type="match status" value="1"/>
</dbReference>
<evidence type="ECO:0000313" key="5">
    <source>
        <dbReference type="Proteomes" id="UP000635316"/>
    </source>
</evidence>
<accession>A0ABS1E927</accession>
<feature type="domain" description="Rhodanese" evidence="3">
    <location>
        <begin position="16"/>
        <end position="135"/>
    </location>
</feature>
<proteinExistence type="predicted"/>
<keyword evidence="5" id="KW-1185">Reference proteome</keyword>
<dbReference type="PANTHER" id="PTHR11364">
    <property type="entry name" value="THIOSULFATE SULFERTANSFERASE"/>
    <property type="match status" value="1"/>
</dbReference>
<dbReference type="CDD" id="cd01449">
    <property type="entry name" value="TST_Repeat_2"/>
    <property type="match status" value="1"/>
</dbReference>
<dbReference type="InterPro" id="IPR001763">
    <property type="entry name" value="Rhodanese-like_dom"/>
</dbReference>
<evidence type="ECO:0000313" key="4">
    <source>
        <dbReference type="EMBL" id="MBK1779856.1"/>
    </source>
</evidence>
<evidence type="ECO:0000256" key="1">
    <source>
        <dbReference type="ARBA" id="ARBA00022679"/>
    </source>
</evidence>
<dbReference type="PROSITE" id="PS00380">
    <property type="entry name" value="RHODANESE_1"/>
    <property type="match status" value="1"/>
</dbReference>
<dbReference type="InterPro" id="IPR045078">
    <property type="entry name" value="TST/MPST-like"/>
</dbReference>
<keyword evidence="1" id="KW-0808">Transferase</keyword>
<dbReference type="SUPFAM" id="SSF52821">
    <property type="entry name" value="Rhodanese/Cell cycle control phosphatase"/>
    <property type="match status" value="2"/>
</dbReference>
<protein>
    <submittedName>
        <fullName evidence="4">Sulfurtransferase</fullName>
    </submittedName>
</protein>
<dbReference type="EMBL" id="JAENGP010000001">
    <property type="protein sequence ID" value="MBK1779856.1"/>
    <property type="molecule type" value="Genomic_DNA"/>
</dbReference>
<reference evidence="4 5" key="1">
    <citation type="submission" date="2020-12" db="EMBL/GenBank/DDBJ databases">
        <authorList>
            <person name="Lu T."/>
            <person name="Wang Q."/>
            <person name="Han X."/>
        </authorList>
    </citation>
    <scope>NUCLEOTIDE SEQUENCE [LARGE SCALE GENOMIC DNA]</scope>
    <source>
        <strain evidence="4 5">WQ 585</strain>
    </source>
</reference>